<dbReference type="Proteomes" id="UP000297245">
    <property type="component" value="Unassembled WGS sequence"/>
</dbReference>
<feature type="region of interest" description="Disordered" evidence="1">
    <location>
        <begin position="237"/>
        <end position="261"/>
    </location>
</feature>
<evidence type="ECO:0000256" key="1">
    <source>
        <dbReference type="SAM" id="MobiDB-lite"/>
    </source>
</evidence>
<name>A0A4S8L389_DENBC</name>
<feature type="compositionally biased region" description="Basic and acidic residues" evidence="1">
    <location>
        <begin position="21"/>
        <end position="35"/>
    </location>
</feature>
<organism evidence="2 3">
    <name type="scientific">Dendrothele bispora (strain CBS 962.96)</name>
    <dbReference type="NCBI Taxonomy" id="1314807"/>
    <lineage>
        <taxon>Eukaryota</taxon>
        <taxon>Fungi</taxon>
        <taxon>Dikarya</taxon>
        <taxon>Basidiomycota</taxon>
        <taxon>Agaricomycotina</taxon>
        <taxon>Agaricomycetes</taxon>
        <taxon>Agaricomycetidae</taxon>
        <taxon>Agaricales</taxon>
        <taxon>Agaricales incertae sedis</taxon>
        <taxon>Dendrothele</taxon>
    </lineage>
</organism>
<dbReference type="OrthoDB" id="3232941at2759"/>
<dbReference type="AlphaFoldDB" id="A0A4S8L389"/>
<reference evidence="2 3" key="1">
    <citation type="journal article" date="2019" name="Nat. Ecol. Evol.">
        <title>Megaphylogeny resolves global patterns of mushroom evolution.</title>
        <authorList>
            <person name="Varga T."/>
            <person name="Krizsan K."/>
            <person name="Foldi C."/>
            <person name="Dima B."/>
            <person name="Sanchez-Garcia M."/>
            <person name="Sanchez-Ramirez S."/>
            <person name="Szollosi G.J."/>
            <person name="Szarkandi J.G."/>
            <person name="Papp V."/>
            <person name="Albert L."/>
            <person name="Andreopoulos W."/>
            <person name="Angelini C."/>
            <person name="Antonin V."/>
            <person name="Barry K.W."/>
            <person name="Bougher N.L."/>
            <person name="Buchanan P."/>
            <person name="Buyck B."/>
            <person name="Bense V."/>
            <person name="Catcheside P."/>
            <person name="Chovatia M."/>
            <person name="Cooper J."/>
            <person name="Damon W."/>
            <person name="Desjardin D."/>
            <person name="Finy P."/>
            <person name="Geml J."/>
            <person name="Haridas S."/>
            <person name="Hughes K."/>
            <person name="Justo A."/>
            <person name="Karasinski D."/>
            <person name="Kautmanova I."/>
            <person name="Kiss B."/>
            <person name="Kocsube S."/>
            <person name="Kotiranta H."/>
            <person name="LaButti K.M."/>
            <person name="Lechner B.E."/>
            <person name="Liimatainen K."/>
            <person name="Lipzen A."/>
            <person name="Lukacs Z."/>
            <person name="Mihaltcheva S."/>
            <person name="Morgado L.N."/>
            <person name="Niskanen T."/>
            <person name="Noordeloos M.E."/>
            <person name="Ohm R.A."/>
            <person name="Ortiz-Santana B."/>
            <person name="Ovrebo C."/>
            <person name="Racz N."/>
            <person name="Riley R."/>
            <person name="Savchenko A."/>
            <person name="Shiryaev A."/>
            <person name="Soop K."/>
            <person name="Spirin V."/>
            <person name="Szebenyi C."/>
            <person name="Tomsovsky M."/>
            <person name="Tulloss R.E."/>
            <person name="Uehling J."/>
            <person name="Grigoriev I.V."/>
            <person name="Vagvolgyi C."/>
            <person name="Papp T."/>
            <person name="Martin F.M."/>
            <person name="Miettinen O."/>
            <person name="Hibbett D.S."/>
            <person name="Nagy L.G."/>
        </authorList>
    </citation>
    <scope>NUCLEOTIDE SEQUENCE [LARGE SCALE GENOMIC DNA]</scope>
    <source>
        <strain evidence="2 3">CBS 962.96</strain>
    </source>
</reference>
<dbReference type="EMBL" id="ML179698">
    <property type="protein sequence ID" value="THU82929.1"/>
    <property type="molecule type" value="Genomic_DNA"/>
</dbReference>
<accession>A0A4S8L389</accession>
<proteinExistence type="predicted"/>
<evidence type="ECO:0000313" key="2">
    <source>
        <dbReference type="EMBL" id="THU82929.1"/>
    </source>
</evidence>
<evidence type="ECO:0000313" key="3">
    <source>
        <dbReference type="Proteomes" id="UP000297245"/>
    </source>
</evidence>
<keyword evidence="3" id="KW-1185">Reference proteome</keyword>
<feature type="region of interest" description="Disordered" evidence="1">
    <location>
        <begin position="1"/>
        <end position="45"/>
    </location>
</feature>
<sequence length="335" mass="37741">MLDDTKDADSDQLWSQGGQESHGDESSDDENKPVIEESDESDAMDIDLDSKNQRLRGKALDTTPLPFDRVDVWHQFKLNPTSLVDGEVWVETVKALPVWKHSTNTRFDTVIALVNDNAESTADGRVGRVRVIFQLPSELRKHGSRTSFVVPWKQEPLVYVEWYSNFRKSPDGPHGMYLVTKTKDSDGHPQGKVVEMARIRQVCMLMPADPKLNHTCHIQHGPSQDNTLPSLYFHDAQGKEQSASPPQHQPDSDPPGEPLPFDVSAQAEFQVNDERQTSLADILQGVCELKECVLQQAEKDRAQRSEEHDHIVTCLQQQTEALKRLTDLLESQATS</sequence>
<protein>
    <submittedName>
        <fullName evidence="2">Uncharacterized protein</fullName>
    </submittedName>
</protein>
<feature type="compositionally biased region" description="Acidic residues" evidence="1">
    <location>
        <begin position="36"/>
        <end position="45"/>
    </location>
</feature>
<gene>
    <name evidence="2" type="ORF">K435DRAFT_871830</name>
</gene>